<dbReference type="PANTHER" id="PTHR45656">
    <property type="entry name" value="PROTEIN CBR-CLEC-78"/>
    <property type="match status" value="1"/>
</dbReference>
<evidence type="ECO:0000259" key="14">
    <source>
        <dbReference type="PROSITE" id="PS50923"/>
    </source>
</evidence>
<feature type="non-terminal residue" evidence="15">
    <location>
        <position position="1"/>
    </location>
</feature>
<keyword evidence="8" id="KW-0472">Membrane</keyword>
<accession>A0A6G1AKE9</accession>
<dbReference type="Pfam" id="PF00084">
    <property type="entry name" value="Sushi"/>
    <property type="match status" value="4"/>
</dbReference>
<evidence type="ECO:0000256" key="11">
    <source>
        <dbReference type="ARBA" id="ARBA00045541"/>
    </source>
</evidence>
<dbReference type="FunFam" id="2.10.70.10:FF:000079">
    <property type="entry name" value="Complement decay-accelerating factor"/>
    <property type="match status" value="1"/>
</dbReference>
<dbReference type="Gene3D" id="2.10.70.10">
    <property type="entry name" value="Complement Module, domain 1"/>
    <property type="match status" value="4"/>
</dbReference>
<dbReference type="GO" id="GO:0030449">
    <property type="term" value="P:regulation of complement activation"/>
    <property type="evidence" value="ECO:0007669"/>
    <property type="project" value="UniProtKB-ARBA"/>
</dbReference>
<keyword evidence="16" id="KW-1185">Reference proteome</keyword>
<evidence type="ECO:0000256" key="12">
    <source>
        <dbReference type="PROSITE-ProRule" id="PRU00302"/>
    </source>
</evidence>
<feature type="domain" description="Sushi" evidence="14">
    <location>
        <begin position="192"/>
        <end position="254"/>
    </location>
</feature>
<keyword evidence="7" id="KW-0180">Complement pathway</keyword>
<keyword evidence="3" id="KW-0399">Innate immunity</keyword>
<protein>
    <submittedName>
        <fullName evidence="15">DAF factor</fullName>
    </submittedName>
</protein>
<evidence type="ECO:0000256" key="9">
    <source>
        <dbReference type="ARBA" id="ARBA00023157"/>
    </source>
</evidence>
<evidence type="ECO:0000256" key="4">
    <source>
        <dbReference type="ARBA" id="ARBA00022659"/>
    </source>
</evidence>
<feature type="domain" description="Sushi" evidence="14">
    <location>
        <begin position="129"/>
        <end position="191"/>
    </location>
</feature>
<dbReference type="AlphaFoldDB" id="A0A6G1AKE9"/>
<dbReference type="GO" id="GO:0005886">
    <property type="term" value="C:plasma membrane"/>
    <property type="evidence" value="ECO:0007669"/>
    <property type="project" value="UniProtKB-ARBA"/>
</dbReference>
<keyword evidence="10" id="KW-0325">Glycoprotein</keyword>
<keyword evidence="5" id="KW-0677">Repeat</keyword>
<feature type="region of interest" description="Disordered" evidence="13">
    <location>
        <begin position="245"/>
        <end position="304"/>
    </location>
</feature>
<proteinExistence type="inferred from homology"/>
<keyword evidence="9" id="KW-1015">Disulfide bond</keyword>
<dbReference type="GO" id="GO:0045087">
    <property type="term" value="P:innate immune response"/>
    <property type="evidence" value="ECO:0007669"/>
    <property type="project" value="UniProtKB-KW"/>
</dbReference>
<dbReference type="InterPro" id="IPR035976">
    <property type="entry name" value="Sushi/SCR/CCP_sf"/>
</dbReference>
<gene>
    <name evidence="15" type="primary">Cd55</name>
    <name evidence="15" type="ORF">FOF47_R10047</name>
</gene>
<comment type="function">
    <text evidence="11">This protein recognizes C4b and C3b fragments that condense with cell-surface hydroxyl or amino groups when nascent C4b and C3b are locally generated during C4 and c3 activation. Interaction of daf with cell-associated C4b and C3b polypeptides interferes with their ability to catalyze the conversion of C2 and factor B to enzymatically active C2a and Bb and thereby prevents the formation of C4b2a and C3bBb, the amplification convertases of the complement cascade. Inhibits complement activation by destabilizing and preventing the formation of C3 and C5 convertases, which prevents complement damage.</text>
</comment>
<dbReference type="InterPro" id="IPR051277">
    <property type="entry name" value="SEZ6_CSMD_C4BPB_Regulators"/>
</dbReference>
<evidence type="ECO:0000256" key="1">
    <source>
        <dbReference type="ARBA" id="ARBA00004370"/>
    </source>
</evidence>
<comment type="caution">
    <text evidence="12">Lacks conserved residue(s) required for the propagation of feature annotation.</text>
</comment>
<feature type="domain" description="Sushi" evidence="14">
    <location>
        <begin position="65"/>
        <end position="128"/>
    </location>
</feature>
<dbReference type="SUPFAM" id="SSF57535">
    <property type="entry name" value="Complement control module/SCR domain"/>
    <property type="match status" value="4"/>
</dbReference>
<dbReference type="CDD" id="cd00033">
    <property type="entry name" value="CCP"/>
    <property type="match status" value="4"/>
</dbReference>
<comment type="subcellular location">
    <subcellularLocation>
        <location evidence="1">Membrane</location>
    </subcellularLocation>
</comment>
<reference evidence="15 16" key="1">
    <citation type="submission" date="2019-11" db="EMBL/GenBank/DDBJ databases">
        <authorList>
            <person name="Yang C."/>
            <person name="Li F."/>
        </authorList>
    </citation>
    <scope>NUCLEOTIDE SEQUENCE [LARGE SCALE GENOMIC DNA]</scope>
    <source>
        <strain evidence="15">KB4526</strain>
        <tissue evidence="15">Muscle</tissue>
    </source>
</reference>
<evidence type="ECO:0000256" key="2">
    <source>
        <dbReference type="ARBA" id="ARBA00010908"/>
    </source>
</evidence>
<evidence type="ECO:0000256" key="3">
    <source>
        <dbReference type="ARBA" id="ARBA00022588"/>
    </source>
</evidence>
<evidence type="ECO:0000256" key="7">
    <source>
        <dbReference type="ARBA" id="ARBA00022875"/>
    </source>
</evidence>
<evidence type="ECO:0000256" key="10">
    <source>
        <dbReference type="ARBA" id="ARBA00023180"/>
    </source>
</evidence>
<dbReference type="Proteomes" id="UP000475037">
    <property type="component" value="Unassembled WGS sequence"/>
</dbReference>
<dbReference type="PROSITE" id="PS50923">
    <property type="entry name" value="SUSHI"/>
    <property type="match status" value="4"/>
</dbReference>
<dbReference type="SMART" id="SM00032">
    <property type="entry name" value="CCP"/>
    <property type="match status" value="4"/>
</dbReference>
<dbReference type="GO" id="GO:0006958">
    <property type="term" value="P:complement activation, classical pathway"/>
    <property type="evidence" value="ECO:0007669"/>
    <property type="project" value="UniProtKB-KW"/>
</dbReference>
<dbReference type="PANTHER" id="PTHR45656:SF15">
    <property type="entry name" value="SUSHI DOMAIN-CONTAINING PROTEIN"/>
    <property type="match status" value="1"/>
</dbReference>
<evidence type="ECO:0000313" key="16">
    <source>
        <dbReference type="Proteomes" id="UP000475037"/>
    </source>
</evidence>
<comment type="caution">
    <text evidence="15">The sequence shown here is derived from an EMBL/GenBank/DDBJ whole genome shotgun (WGS) entry which is preliminary data.</text>
</comment>
<dbReference type="InterPro" id="IPR000436">
    <property type="entry name" value="Sushi_SCR_CCP_dom"/>
</dbReference>
<evidence type="ECO:0000256" key="5">
    <source>
        <dbReference type="ARBA" id="ARBA00022737"/>
    </source>
</evidence>
<keyword evidence="6" id="KW-0391">Immunity</keyword>
<feature type="domain" description="Sushi" evidence="14">
    <location>
        <begin position="1"/>
        <end position="64"/>
    </location>
</feature>
<comment type="similarity">
    <text evidence="2">Belongs to the receptors of complement activation (RCA) family.</text>
</comment>
<evidence type="ECO:0000313" key="15">
    <source>
        <dbReference type="EMBL" id="KAF0875922.1"/>
    </source>
</evidence>
<dbReference type="EMBL" id="VOAJ01005095">
    <property type="protein sequence ID" value="KAF0875922.1"/>
    <property type="molecule type" value="Genomic_DNA"/>
</dbReference>
<feature type="non-terminal residue" evidence="15">
    <location>
        <position position="304"/>
    </location>
</feature>
<evidence type="ECO:0000256" key="13">
    <source>
        <dbReference type="SAM" id="MobiDB-lite"/>
    </source>
</evidence>
<name>A0A6G1AKE9_CROCR</name>
<evidence type="ECO:0000256" key="8">
    <source>
        <dbReference type="ARBA" id="ARBA00023136"/>
    </source>
</evidence>
<keyword evidence="4 12" id="KW-0768">Sushi</keyword>
<organism evidence="15 16">
    <name type="scientific">Crocuta crocuta</name>
    <name type="common">Spotted hyena</name>
    <dbReference type="NCBI Taxonomy" id="9678"/>
    <lineage>
        <taxon>Eukaryota</taxon>
        <taxon>Metazoa</taxon>
        <taxon>Chordata</taxon>
        <taxon>Craniata</taxon>
        <taxon>Vertebrata</taxon>
        <taxon>Euteleostomi</taxon>
        <taxon>Mammalia</taxon>
        <taxon>Eutheria</taxon>
        <taxon>Laurasiatheria</taxon>
        <taxon>Carnivora</taxon>
        <taxon>Feliformia</taxon>
        <taxon>Hyaenidae</taxon>
        <taxon>Crocuta</taxon>
    </lineage>
</organism>
<dbReference type="FunFam" id="2.10.70.10:FF:000055">
    <property type="entry name" value="Complement decay-accelerating factor, GPI-anchored"/>
    <property type="match status" value="1"/>
</dbReference>
<sequence length="304" mass="33653">GDCSLPPDVPNAHPILSNGVKNFPEGSTVTYKCNKGFVKVPGKTDSVVCLSNNQWSEMAEFCNRNCDVPPTLRFALLKKSFSIQNYFPEGFTVEYECRQGYRRDHTLSGKLTCLENFTWSKSEEFCKKKSCATPGNIEYGHVSITTDILYGASIFFSCNMGYRLVGADSSFCYLSPNGTMEWSNPLPKCEEISCPEPQGIRNGTIQNPQKTYVNQQSVTYQCNEGFTLTGEHSIYCTVKNDRGEWSGPPPECKENSQISKDIPRVQKPTMANVPGTKVPSTPHKPTIVNVPGTEAASTPHKLTT</sequence>
<evidence type="ECO:0000256" key="6">
    <source>
        <dbReference type="ARBA" id="ARBA00022859"/>
    </source>
</evidence>